<sequence length="202" mass="22160">MGETMVVINSFLMKTPILLTLENFGKFLKLPPGGELNEKGTYNPTLNVRCSRPDLALSLFNEITKSIGNEFSSTLTLPFGIYLSYTFTCLNILTNVDPPLSIKLQPIGFDALHCAGFKLDPLTGNWVKKQVPPPASSSAQPSTSSHSDDMAATIFSAITSLSEEFKGFHNLVDDVFDQVNNNVSSLNSRMFQFPPPPPLQED</sequence>
<evidence type="ECO:0000313" key="2">
    <source>
        <dbReference type="Proteomes" id="UP000828251"/>
    </source>
</evidence>
<proteinExistence type="predicted"/>
<comment type="caution">
    <text evidence="1">The sequence shown here is derived from an EMBL/GenBank/DDBJ whole genome shotgun (WGS) entry which is preliminary data.</text>
</comment>
<name>A0A9D3UJQ1_9ROSI</name>
<keyword evidence="2" id="KW-1185">Reference proteome</keyword>
<dbReference type="EMBL" id="JAIQCV010000011">
    <property type="protein sequence ID" value="KAH1046423.1"/>
    <property type="molecule type" value="Genomic_DNA"/>
</dbReference>
<gene>
    <name evidence="1" type="ORF">J1N35_037207</name>
</gene>
<evidence type="ECO:0000313" key="1">
    <source>
        <dbReference type="EMBL" id="KAH1046423.1"/>
    </source>
</evidence>
<dbReference type="Proteomes" id="UP000828251">
    <property type="component" value="Unassembled WGS sequence"/>
</dbReference>
<accession>A0A9D3UJQ1</accession>
<organism evidence="1 2">
    <name type="scientific">Gossypium stocksii</name>
    <dbReference type="NCBI Taxonomy" id="47602"/>
    <lineage>
        <taxon>Eukaryota</taxon>
        <taxon>Viridiplantae</taxon>
        <taxon>Streptophyta</taxon>
        <taxon>Embryophyta</taxon>
        <taxon>Tracheophyta</taxon>
        <taxon>Spermatophyta</taxon>
        <taxon>Magnoliopsida</taxon>
        <taxon>eudicotyledons</taxon>
        <taxon>Gunneridae</taxon>
        <taxon>Pentapetalae</taxon>
        <taxon>rosids</taxon>
        <taxon>malvids</taxon>
        <taxon>Malvales</taxon>
        <taxon>Malvaceae</taxon>
        <taxon>Malvoideae</taxon>
        <taxon>Gossypium</taxon>
    </lineage>
</organism>
<dbReference type="AlphaFoldDB" id="A0A9D3UJQ1"/>
<reference evidence="1 2" key="1">
    <citation type="journal article" date="2021" name="Plant Biotechnol. J.">
        <title>Multi-omics assisted identification of the key and species-specific regulatory components of drought-tolerant mechanisms in Gossypium stocksii.</title>
        <authorList>
            <person name="Yu D."/>
            <person name="Ke L."/>
            <person name="Zhang D."/>
            <person name="Wu Y."/>
            <person name="Sun Y."/>
            <person name="Mei J."/>
            <person name="Sun J."/>
            <person name="Sun Y."/>
        </authorList>
    </citation>
    <scope>NUCLEOTIDE SEQUENCE [LARGE SCALE GENOMIC DNA]</scope>
    <source>
        <strain evidence="2">cv. E1</strain>
        <tissue evidence="1">Leaf</tissue>
    </source>
</reference>
<protein>
    <submittedName>
        <fullName evidence="1">Uncharacterized protein</fullName>
    </submittedName>
</protein>